<comment type="caution">
    <text evidence="8">The sequence shown here is derived from an EMBL/GenBank/DDBJ whole genome shotgun (WGS) entry which is preliminary data.</text>
</comment>
<keyword evidence="3 7" id="KW-0812">Transmembrane</keyword>
<dbReference type="Proteomes" id="UP001519460">
    <property type="component" value="Unassembled WGS sequence"/>
</dbReference>
<sequence length="187" mass="20534">FVGIILMAIGVLVETHRQKIQSMNNQLALPVALLILVGLIIAVNALCGMVGTLTENITLLKVFLVITVISFLIQVAIGVIAFIYREEVPGIVSSQLMFAIEGYGESEGLTRAMDYLQNRYSCCGLTGYRDYSERNKDYLCSSSSPQACGVPSSCCKNGVIGILLVYFFIRRVGEYQMGYRVGQYFSG</sequence>
<gene>
    <name evidence="8" type="ORF">BaRGS_00015974</name>
</gene>
<dbReference type="SUPFAM" id="SSF48652">
    <property type="entry name" value="Tetraspanin"/>
    <property type="match status" value="1"/>
</dbReference>
<dbReference type="PANTHER" id="PTHR19282">
    <property type="entry name" value="TETRASPANIN"/>
    <property type="match status" value="1"/>
</dbReference>
<dbReference type="InterPro" id="IPR000301">
    <property type="entry name" value="Tetraspanin_animals"/>
</dbReference>
<comment type="caution">
    <text evidence="7">Lacks conserved residue(s) required for the propagation of feature annotation.</text>
</comment>
<name>A0ABD0L002_9CAEN</name>
<accession>A0ABD0L002</accession>
<proteinExistence type="inferred from homology"/>
<organism evidence="8 9">
    <name type="scientific">Batillaria attramentaria</name>
    <dbReference type="NCBI Taxonomy" id="370345"/>
    <lineage>
        <taxon>Eukaryota</taxon>
        <taxon>Metazoa</taxon>
        <taxon>Spiralia</taxon>
        <taxon>Lophotrochozoa</taxon>
        <taxon>Mollusca</taxon>
        <taxon>Gastropoda</taxon>
        <taxon>Caenogastropoda</taxon>
        <taxon>Sorbeoconcha</taxon>
        <taxon>Cerithioidea</taxon>
        <taxon>Batillariidae</taxon>
        <taxon>Batillaria</taxon>
    </lineage>
</organism>
<dbReference type="PRINTS" id="PR00259">
    <property type="entry name" value="TMFOUR"/>
</dbReference>
<dbReference type="PANTHER" id="PTHR19282:SF544">
    <property type="entry name" value="TETRASPANIN"/>
    <property type="match status" value="1"/>
</dbReference>
<evidence type="ECO:0000256" key="1">
    <source>
        <dbReference type="ARBA" id="ARBA00004141"/>
    </source>
</evidence>
<feature type="disulfide bond" evidence="6">
    <location>
        <begin position="123"/>
        <end position="140"/>
    </location>
</feature>
<dbReference type="GO" id="GO:0016020">
    <property type="term" value="C:membrane"/>
    <property type="evidence" value="ECO:0007669"/>
    <property type="project" value="UniProtKB-SubCell"/>
</dbReference>
<feature type="transmembrane region" description="Helical" evidence="7">
    <location>
        <begin position="62"/>
        <end position="84"/>
    </location>
</feature>
<protein>
    <recommendedName>
        <fullName evidence="7">Tetraspanin</fullName>
    </recommendedName>
</protein>
<comment type="subcellular location">
    <subcellularLocation>
        <location evidence="1 7">Membrane</location>
        <topology evidence="1 7">Multi-pass membrane protein</topology>
    </subcellularLocation>
</comment>
<reference evidence="8 9" key="1">
    <citation type="journal article" date="2023" name="Sci. Data">
        <title>Genome assembly of the Korean intertidal mud-creeper Batillaria attramentaria.</title>
        <authorList>
            <person name="Patra A.K."/>
            <person name="Ho P.T."/>
            <person name="Jun S."/>
            <person name="Lee S.J."/>
            <person name="Kim Y."/>
            <person name="Won Y.J."/>
        </authorList>
    </citation>
    <scope>NUCLEOTIDE SEQUENCE [LARGE SCALE GENOMIC DNA]</scope>
    <source>
        <strain evidence="8">Wonlab-2016</strain>
    </source>
</reference>
<evidence type="ECO:0000256" key="3">
    <source>
        <dbReference type="ARBA" id="ARBA00022692"/>
    </source>
</evidence>
<feature type="non-terminal residue" evidence="8">
    <location>
        <position position="1"/>
    </location>
</feature>
<dbReference type="EMBL" id="JACVVK020000099">
    <property type="protein sequence ID" value="KAK7492836.1"/>
    <property type="molecule type" value="Genomic_DNA"/>
</dbReference>
<dbReference type="PIRSF" id="PIRSF002419">
    <property type="entry name" value="Tetraspanin"/>
    <property type="match status" value="1"/>
</dbReference>
<keyword evidence="9" id="KW-1185">Reference proteome</keyword>
<keyword evidence="6" id="KW-1015">Disulfide bond</keyword>
<evidence type="ECO:0000256" key="2">
    <source>
        <dbReference type="ARBA" id="ARBA00006840"/>
    </source>
</evidence>
<comment type="similarity">
    <text evidence="2 7">Belongs to the tetraspanin (TM4SF) family.</text>
</comment>
<evidence type="ECO:0000313" key="9">
    <source>
        <dbReference type="Proteomes" id="UP001519460"/>
    </source>
</evidence>
<dbReference type="InterPro" id="IPR018499">
    <property type="entry name" value="Tetraspanin/Peripherin"/>
</dbReference>
<evidence type="ECO:0000256" key="4">
    <source>
        <dbReference type="ARBA" id="ARBA00022989"/>
    </source>
</evidence>
<evidence type="ECO:0000256" key="7">
    <source>
        <dbReference type="RuleBase" id="RU361218"/>
    </source>
</evidence>
<dbReference type="Pfam" id="PF00335">
    <property type="entry name" value="Tetraspanin"/>
    <property type="match status" value="1"/>
</dbReference>
<evidence type="ECO:0000256" key="6">
    <source>
        <dbReference type="PIRSR" id="PIRSR002419-1"/>
    </source>
</evidence>
<keyword evidence="4 7" id="KW-1133">Transmembrane helix</keyword>
<evidence type="ECO:0000256" key="5">
    <source>
        <dbReference type="ARBA" id="ARBA00023136"/>
    </source>
</evidence>
<evidence type="ECO:0000313" key="8">
    <source>
        <dbReference type="EMBL" id="KAK7492836.1"/>
    </source>
</evidence>
<dbReference type="AlphaFoldDB" id="A0ABD0L002"/>
<dbReference type="Gene3D" id="1.10.1450.10">
    <property type="entry name" value="Tetraspanin"/>
    <property type="match status" value="1"/>
</dbReference>
<keyword evidence="5 7" id="KW-0472">Membrane</keyword>
<dbReference type="InterPro" id="IPR008952">
    <property type="entry name" value="Tetraspanin_EC2_sf"/>
</dbReference>
<feature type="transmembrane region" description="Helical" evidence="7">
    <location>
        <begin position="27"/>
        <end position="50"/>
    </location>
</feature>
<feature type="disulfide bond" evidence="6">
    <location>
        <begin position="122"/>
        <end position="154"/>
    </location>
</feature>